<keyword evidence="3" id="KW-1185">Reference proteome</keyword>
<gene>
    <name evidence="2" type="ORF">M5K25_019741</name>
</gene>
<accession>A0ABD0UMJ7</accession>
<proteinExistence type="predicted"/>
<evidence type="ECO:0000256" key="1">
    <source>
        <dbReference type="SAM" id="MobiDB-lite"/>
    </source>
</evidence>
<reference evidence="2 3" key="1">
    <citation type="journal article" date="2024" name="Plant Biotechnol. J.">
        <title>Dendrobium thyrsiflorum genome and its molecular insights into genes involved in important horticultural traits.</title>
        <authorList>
            <person name="Chen B."/>
            <person name="Wang J.Y."/>
            <person name="Zheng P.J."/>
            <person name="Li K.L."/>
            <person name="Liang Y.M."/>
            <person name="Chen X.F."/>
            <person name="Zhang C."/>
            <person name="Zhao X."/>
            <person name="He X."/>
            <person name="Zhang G.Q."/>
            <person name="Liu Z.J."/>
            <person name="Xu Q."/>
        </authorList>
    </citation>
    <scope>NUCLEOTIDE SEQUENCE [LARGE SCALE GENOMIC DNA]</scope>
    <source>
        <strain evidence="2">GZMU011</strain>
    </source>
</reference>
<organism evidence="2 3">
    <name type="scientific">Dendrobium thyrsiflorum</name>
    <name type="common">Pinecone-like raceme dendrobium</name>
    <name type="synonym">Orchid</name>
    <dbReference type="NCBI Taxonomy" id="117978"/>
    <lineage>
        <taxon>Eukaryota</taxon>
        <taxon>Viridiplantae</taxon>
        <taxon>Streptophyta</taxon>
        <taxon>Embryophyta</taxon>
        <taxon>Tracheophyta</taxon>
        <taxon>Spermatophyta</taxon>
        <taxon>Magnoliopsida</taxon>
        <taxon>Liliopsida</taxon>
        <taxon>Asparagales</taxon>
        <taxon>Orchidaceae</taxon>
        <taxon>Epidendroideae</taxon>
        <taxon>Malaxideae</taxon>
        <taxon>Dendrobiinae</taxon>
        <taxon>Dendrobium</taxon>
    </lineage>
</organism>
<sequence>MMRKLLEMQSKTSPVVPKTNSNQDLTRIPTAESKGKKIGRKGSDEKSFFHQEPSPRAPIKGGLGFLEGGTAMREFCGGGGKMADHYGRHFGQEEWATEDGGGQTKPWDRVMQEQIEEKVKFPTSLYRGNMEGSRQPLHWRWKKLLGRWLSWQS</sequence>
<evidence type="ECO:0000313" key="3">
    <source>
        <dbReference type="Proteomes" id="UP001552299"/>
    </source>
</evidence>
<feature type="region of interest" description="Disordered" evidence="1">
    <location>
        <begin position="1"/>
        <end position="62"/>
    </location>
</feature>
<feature type="compositionally biased region" description="Polar residues" evidence="1">
    <location>
        <begin position="9"/>
        <end position="25"/>
    </location>
</feature>
<protein>
    <submittedName>
        <fullName evidence="2">Uncharacterized protein</fullName>
    </submittedName>
</protein>
<dbReference type="EMBL" id="JANQDX010000015">
    <property type="protein sequence ID" value="KAL0911587.1"/>
    <property type="molecule type" value="Genomic_DNA"/>
</dbReference>
<dbReference type="Proteomes" id="UP001552299">
    <property type="component" value="Unassembled WGS sequence"/>
</dbReference>
<comment type="caution">
    <text evidence="2">The sequence shown here is derived from an EMBL/GenBank/DDBJ whole genome shotgun (WGS) entry which is preliminary data.</text>
</comment>
<name>A0ABD0UMJ7_DENTH</name>
<evidence type="ECO:0000313" key="2">
    <source>
        <dbReference type="EMBL" id="KAL0911587.1"/>
    </source>
</evidence>
<dbReference type="AlphaFoldDB" id="A0ABD0UMJ7"/>